<gene>
    <name evidence="1" type="ORF">BCM02_112308</name>
</gene>
<accession>A0A5S5BVJ2</accession>
<evidence type="ECO:0000313" key="2">
    <source>
        <dbReference type="Proteomes" id="UP000323257"/>
    </source>
</evidence>
<sequence length="104" mass="11988">MKPSPQSKHAAGLPTARKIRRACDNELYRTVKRLNVYVSKEKLEAAEKLYFKKVALNLPWIAENQSNRRKLADWWDENVSAEIAELWEVDLAKLQAAFREAFGG</sequence>
<dbReference type="OrthoDB" id="2633577at2"/>
<dbReference type="RefSeq" id="WP_148932670.1">
    <property type="nucleotide sequence ID" value="NZ_VNHS01000012.1"/>
</dbReference>
<keyword evidence="2" id="KW-1185">Reference proteome</keyword>
<name>A0A5S5BVJ2_9BACL</name>
<proteinExistence type="predicted"/>
<dbReference type="AlphaFoldDB" id="A0A5S5BVJ2"/>
<reference evidence="1 2" key="1">
    <citation type="submission" date="2019-07" db="EMBL/GenBank/DDBJ databases">
        <title>Genomic Encyclopedia of Type Strains, Phase III (KMG-III): the genomes of soil and plant-associated and newly described type strains.</title>
        <authorList>
            <person name="Whitman W."/>
        </authorList>
    </citation>
    <scope>NUCLEOTIDE SEQUENCE [LARGE SCALE GENOMIC DNA]</scope>
    <source>
        <strain evidence="1 2">BL24</strain>
    </source>
</reference>
<evidence type="ECO:0000313" key="1">
    <source>
        <dbReference type="EMBL" id="TYP70326.1"/>
    </source>
</evidence>
<dbReference type="Proteomes" id="UP000323257">
    <property type="component" value="Unassembled WGS sequence"/>
</dbReference>
<organism evidence="1 2">
    <name type="scientific">Paenibacillus methanolicus</name>
    <dbReference type="NCBI Taxonomy" id="582686"/>
    <lineage>
        <taxon>Bacteria</taxon>
        <taxon>Bacillati</taxon>
        <taxon>Bacillota</taxon>
        <taxon>Bacilli</taxon>
        <taxon>Bacillales</taxon>
        <taxon>Paenibacillaceae</taxon>
        <taxon>Paenibacillus</taxon>
    </lineage>
</organism>
<dbReference type="EMBL" id="VNHS01000012">
    <property type="protein sequence ID" value="TYP70326.1"/>
    <property type="molecule type" value="Genomic_DNA"/>
</dbReference>
<protein>
    <submittedName>
        <fullName evidence="1">Toxin CptA</fullName>
    </submittedName>
</protein>
<comment type="caution">
    <text evidence="1">The sequence shown here is derived from an EMBL/GenBank/DDBJ whole genome shotgun (WGS) entry which is preliminary data.</text>
</comment>